<protein>
    <recommendedName>
        <fullName evidence="16">Ergosterol biosynthetic protein 28</fullName>
    </recommendedName>
</protein>
<keyword evidence="5" id="KW-0256">Endoplasmic reticulum</keyword>
<evidence type="ECO:0000256" key="4">
    <source>
        <dbReference type="ARBA" id="ARBA00022692"/>
    </source>
</evidence>
<organism evidence="14 15">
    <name type="scientific">Wallemia ichthyophaga</name>
    <dbReference type="NCBI Taxonomy" id="245174"/>
    <lineage>
        <taxon>Eukaryota</taxon>
        <taxon>Fungi</taxon>
        <taxon>Dikarya</taxon>
        <taxon>Basidiomycota</taxon>
        <taxon>Wallemiomycotina</taxon>
        <taxon>Wallemiomycetes</taxon>
        <taxon>Wallemiales</taxon>
        <taxon>Wallemiaceae</taxon>
        <taxon>Wallemia</taxon>
    </lineage>
</organism>
<dbReference type="AlphaFoldDB" id="A0A4T0IWB6"/>
<dbReference type="GO" id="GO:0005789">
    <property type="term" value="C:endoplasmic reticulum membrane"/>
    <property type="evidence" value="ECO:0007669"/>
    <property type="project" value="UniProtKB-SubCell"/>
</dbReference>
<evidence type="ECO:0000256" key="9">
    <source>
        <dbReference type="ARBA" id="ARBA00023098"/>
    </source>
</evidence>
<evidence type="ECO:0000256" key="3">
    <source>
        <dbReference type="ARBA" id="ARBA00022516"/>
    </source>
</evidence>
<comment type="subcellular location">
    <subcellularLocation>
        <location evidence="1">Endoplasmic reticulum membrane</location>
        <topology evidence="1">Multi-pass membrane protein</topology>
    </subcellularLocation>
</comment>
<evidence type="ECO:0000256" key="2">
    <source>
        <dbReference type="ARBA" id="ARBA00005377"/>
    </source>
</evidence>
<dbReference type="EMBL" id="SPOF01000007">
    <property type="protein sequence ID" value="TIB15395.1"/>
    <property type="molecule type" value="Genomic_DNA"/>
</dbReference>
<comment type="caution">
    <text evidence="14">The sequence shown here is derived from an EMBL/GenBank/DDBJ whole genome shotgun (WGS) entry which is preliminary data.</text>
</comment>
<evidence type="ECO:0000313" key="14">
    <source>
        <dbReference type="EMBL" id="TIB15395.1"/>
    </source>
</evidence>
<name>A0A4T0IWB6_WALIC</name>
<dbReference type="GO" id="GO:0030674">
    <property type="term" value="F:protein-macromolecule adaptor activity"/>
    <property type="evidence" value="ECO:0007669"/>
    <property type="project" value="TreeGrafter"/>
</dbReference>
<accession>A0A4T0IWB6</accession>
<comment type="similarity">
    <text evidence="2">Belongs to the ERG28 family.</text>
</comment>
<keyword evidence="10 13" id="KW-0472">Membrane</keyword>
<dbReference type="Proteomes" id="UP000306954">
    <property type="component" value="Unassembled WGS sequence"/>
</dbReference>
<gene>
    <name evidence="14" type="ORF">E3P90_00928</name>
</gene>
<dbReference type="PANTHER" id="PTHR15451:SF19">
    <property type="entry name" value="ERGOSTEROL BIOSYNTHETIC PROTEIN 28 HOMOLOG"/>
    <property type="match status" value="1"/>
</dbReference>
<proteinExistence type="inferred from homology"/>
<evidence type="ECO:0000256" key="5">
    <source>
        <dbReference type="ARBA" id="ARBA00022824"/>
    </source>
</evidence>
<evidence type="ECO:0000256" key="10">
    <source>
        <dbReference type="ARBA" id="ARBA00023136"/>
    </source>
</evidence>
<keyword evidence="9" id="KW-0443">Lipid metabolism</keyword>
<keyword evidence="11" id="KW-1207">Sterol metabolism</keyword>
<evidence type="ECO:0008006" key="16">
    <source>
        <dbReference type="Google" id="ProtNLM"/>
    </source>
</evidence>
<keyword evidence="4 13" id="KW-0812">Transmembrane</keyword>
<evidence type="ECO:0000256" key="13">
    <source>
        <dbReference type="SAM" id="Phobius"/>
    </source>
</evidence>
<keyword evidence="7 13" id="KW-1133">Transmembrane helix</keyword>
<evidence type="ECO:0000256" key="12">
    <source>
        <dbReference type="ARBA" id="ARBA00023221"/>
    </source>
</evidence>
<sequence>MVVMVAMLVDYFNDELHSQWAWIAAKVDAIRFCARHIQQHTELLNYFTHSSRIQSQATISHSSVNPLQARTFGVWTFTSAVVRFYAAHNINNKVVYEIAIWTYAIVIAHYISELLYYRTSKLSAGIISPLVIGTILAASFVWMISQYDFYVKI</sequence>
<dbReference type="PANTHER" id="PTHR15451">
    <property type="entry name" value="ERGOSTEROL BIOSYNTHETIC PROTEIN 28-RELATED"/>
    <property type="match status" value="1"/>
</dbReference>
<keyword evidence="3" id="KW-0444">Lipid biosynthesis</keyword>
<evidence type="ECO:0000256" key="8">
    <source>
        <dbReference type="ARBA" id="ARBA00023011"/>
    </source>
</evidence>
<keyword evidence="6" id="KW-0752">Steroid biosynthesis</keyword>
<evidence type="ECO:0000256" key="11">
    <source>
        <dbReference type="ARBA" id="ARBA00023166"/>
    </source>
</evidence>
<dbReference type="InterPro" id="IPR005352">
    <property type="entry name" value="Erg28"/>
</dbReference>
<dbReference type="GO" id="GO:0016126">
    <property type="term" value="P:sterol biosynthetic process"/>
    <property type="evidence" value="ECO:0007669"/>
    <property type="project" value="UniProtKB-KW"/>
</dbReference>
<feature type="transmembrane region" description="Helical" evidence="13">
    <location>
        <begin position="124"/>
        <end position="144"/>
    </location>
</feature>
<evidence type="ECO:0000256" key="6">
    <source>
        <dbReference type="ARBA" id="ARBA00022955"/>
    </source>
</evidence>
<evidence type="ECO:0000256" key="1">
    <source>
        <dbReference type="ARBA" id="ARBA00004477"/>
    </source>
</evidence>
<evidence type="ECO:0000256" key="7">
    <source>
        <dbReference type="ARBA" id="ARBA00022989"/>
    </source>
</evidence>
<keyword evidence="12" id="KW-0753">Steroid metabolism</keyword>
<dbReference type="Pfam" id="PF03694">
    <property type="entry name" value="Erg28"/>
    <property type="match status" value="1"/>
</dbReference>
<reference evidence="14 15" key="1">
    <citation type="submission" date="2019-03" db="EMBL/GenBank/DDBJ databases">
        <title>Sequencing 23 genomes of Wallemia ichthyophaga.</title>
        <authorList>
            <person name="Gostincar C."/>
        </authorList>
    </citation>
    <scope>NUCLEOTIDE SEQUENCE [LARGE SCALE GENOMIC DNA]</scope>
    <source>
        <strain evidence="14 15">EXF-8621</strain>
    </source>
</reference>
<feature type="transmembrane region" description="Helical" evidence="13">
    <location>
        <begin position="94"/>
        <end position="112"/>
    </location>
</feature>
<keyword evidence="8" id="KW-0756">Sterol biosynthesis</keyword>
<evidence type="ECO:0000313" key="15">
    <source>
        <dbReference type="Proteomes" id="UP000306954"/>
    </source>
</evidence>